<sequence length="235" mass="27720">MSTTETTTKNVSIFSKTKNNTMRNPLAFRRLHAPIIQQRSSFSVVPPWVIVMYNTIFFNNCVSHPKEKKNELDRFCIDCLKSFCSHCLSSHAIHKHIKIRRYIYSDVINRQDLCKLFNCSGIQTYHTNKAKVLFLKQRTQSHQQQQRSNSRDYRCSICDKGLQDNTSLYCSIACKVLDIYRDEEREESSNRKVLRCLELEHEHGDEEEIYVRLPLTKKPRLRQSRKGVPLRSPMF</sequence>
<reference evidence="1" key="1">
    <citation type="submission" date="2023-05" db="EMBL/GenBank/DDBJ databases">
        <title>Genome and transcriptome analyses reveal genes involved in the formation of fine ridges on petal epidermal cells in Hibiscus trionum.</title>
        <authorList>
            <person name="Koshimizu S."/>
            <person name="Masuda S."/>
            <person name="Ishii T."/>
            <person name="Shirasu K."/>
            <person name="Hoshino A."/>
            <person name="Arita M."/>
        </authorList>
    </citation>
    <scope>NUCLEOTIDE SEQUENCE</scope>
    <source>
        <strain evidence="1">Hamamatsu line</strain>
    </source>
</reference>
<dbReference type="PANTHER" id="PTHR31065:SF53">
    <property type="entry name" value="B BOX-TYPE DOMAIN-CONTAINING PROTEIN"/>
    <property type="match status" value="1"/>
</dbReference>
<evidence type="ECO:0000313" key="1">
    <source>
        <dbReference type="EMBL" id="GMI75214.1"/>
    </source>
</evidence>
<accession>A0A9W7LS88</accession>
<name>A0A9W7LS88_HIBTR</name>
<gene>
    <name evidence="1" type="ORF">HRI_001190700</name>
</gene>
<dbReference type="AlphaFoldDB" id="A0A9W7LS88"/>
<dbReference type="Proteomes" id="UP001165190">
    <property type="component" value="Unassembled WGS sequence"/>
</dbReference>
<dbReference type="PANTHER" id="PTHR31065">
    <property type="entry name" value="PLATZ TRANSCRIPTION FACTOR FAMILY PROTEIN"/>
    <property type="match status" value="1"/>
</dbReference>
<proteinExistence type="predicted"/>
<comment type="caution">
    <text evidence="1">The sequence shown here is derived from an EMBL/GenBank/DDBJ whole genome shotgun (WGS) entry which is preliminary data.</text>
</comment>
<protein>
    <recommendedName>
        <fullName evidence="3">PLATZ transcription factor family protein</fullName>
    </recommendedName>
</protein>
<keyword evidence="2" id="KW-1185">Reference proteome</keyword>
<organism evidence="1 2">
    <name type="scientific">Hibiscus trionum</name>
    <name type="common">Flower of an hour</name>
    <dbReference type="NCBI Taxonomy" id="183268"/>
    <lineage>
        <taxon>Eukaryota</taxon>
        <taxon>Viridiplantae</taxon>
        <taxon>Streptophyta</taxon>
        <taxon>Embryophyta</taxon>
        <taxon>Tracheophyta</taxon>
        <taxon>Spermatophyta</taxon>
        <taxon>Magnoliopsida</taxon>
        <taxon>eudicotyledons</taxon>
        <taxon>Gunneridae</taxon>
        <taxon>Pentapetalae</taxon>
        <taxon>rosids</taxon>
        <taxon>malvids</taxon>
        <taxon>Malvales</taxon>
        <taxon>Malvaceae</taxon>
        <taxon>Malvoideae</taxon>
        <taxon>Hibiscus</taxon>
    </lineage>
</organism>
<dbReference type="InterPro" id="IPR006734">
    <property type="entry name" value="PLATZ"/>
</dbReference>
<dbReference type="OrthoDB" id="724537at2759"/>
<dbReference type="EMBL" id="BSYR01000011">
    <property type="protein sequence ID" value="GMI75214.1"/>
    <property type="molecule type" value="Genomic_DNA"/>
</dbReference>
<evidence type="ECO:0000313" key="2">
    <source>
        <dbReference type="Proteomes" id="UP001165190"/>
    </source>
</evidence>
<dbReference type="Pfam" id="PF04640">
    <property type="entry name" value="PLATZ"/>
    <property type="match status" value="1"/>
</dbReference>
<evidence type="ECO:0008006" key="3">
    <source>
        <dbReference type="Google" id="ProtNLM"/>
    </source>
</evidence>